<evidence type="ECO:0000313" key="4">
    <source>
        <dbReference type="Proteomes" id="UP001302349"/>
    </source>
</evidence>
<dbReference type="Pfam" id="PF16344">
    <property type="entry name" value="FecR_C"/>
    <property type="match status" value="1"/>
</dbReference>
<evidence type="ECO:0000259" key="2">
    <source>
        <dbReference type="Pfam" id="PF16344"/>
    </source>
</evidence>
<dbReference type="InterPro" id="IPR032508">
    <property type="entry name" value="FecR_C"/>
</dbReference>
<dbReference type="Proteomes" id="UP001302349">
    <property type="component" value="Chromosome"/>
</dbReference>
<dbReference type="PANTHER" id="PTHR30273">
    <property type="entry name" value="PERIPLASMIC SIGNAL SENSOR AND SIGMA FACTOR ACTIVATOR FECR-RELATED"/>
    <property type="match status" value="1"/>
</dbReference>
<dbReference type="Gene3D" id="2.60.120.1440">
    <property type="match status" value="1"/>
</dbReference>
<organism evidence="3 4">
    <name type="scientific">Imperialibacter roseus</name>
    <dbReference type="NCBI Taxonomy" id="1324217"/>
    <lineage>
        <taxon>Bacteria</taxon>
        <taxon>Pseudomonadati</taxon>
        <taxon>Bacteroidota</taxon>
        <taxon>Cytophagia</taxon>
        <taxon>Cytophagales</taxon>
        <taxon>Flammeovirgaceae</taxon>
        <taxon>Imperialibacter</taxon>
    </lineage>
</organism>
<dbReference type="Gene3D" id="3.55.50.30">
    <property type="match status" value="1"/>
</dbReference>
<name>A0ABZ0IM04_9BACT</name>
<protein>
    <submittedName>
        <fullName evidence="3">FecR domain-containing protein</fullName>
    </submittedName>
</protein>
<dbReference type="InterPro" id="IPR006860">
    <property type="entry name" value="FecR"/>
</dbReference>
<evidence type="ECO:0000313" key="3">
    <source>
        <dbReference type="EMBL" id="WOK06048.1"/>
    </source>
</evidence>
<dbReference type="InterPro" id="IPR012373">
    <property type="entry name" value="Ferrdict_sens_TM"/>
</dbReference>
<reference evidence="3 4" key="1">
    <citation type="journal article" date="2023" name="Microbiol. Resour. Announc.">
        <title>Complete Genome Sequence of Imperialibacter roseus strain P4T.</title>
        <authorList>
            <person name="Tizabi D.R."/>
            <person name="Bachvaroff T."/>
            <person name="Hill R.T."/>
        </authorList>
    </citation>
    <scope>NUCLEOTIDE SEQUENCE [LARGE SCALE GENOMIC DNA]</scope>
    <source>
        <strain evidence="3 4">P4T</strain>
    </source>
</reference>
<feature type="domain" description="Protein FecR C-terminal" evidence="2">
    <location>
        <begin position="185"/>
        <end position="251"/>
    </location>
</feature>
<gene>
    <name evidence="3" type="ORF">RT717_23515</name>
</gene>
<evidence type="ECO:0000259" key="1">
    <source>
        <dbReference type="Pfam" id="PF04773"/>
    </source>
</evidence>
<dbReference type="PANTHER" id="PTHR30273:SF2">
    <property type="entry name" value="PROTEIN FECR"/>
    <property type="match status" value="1"/>
</dbReference>
<accession>A0ABZ0IM04</accession>
<sequence>MIVSFVAYQQLSQSEPETIAVTTAMLSDEVVIENNSKGPREVWLPDGTQVILKGESKISYARHFSGKKREVNLIGEAFFDVIRNPDRPFFVYSGNVVTRVLGTSFSMVAPENASTIEVNVVSGRVSVYESEEGETDETEQKKVKKGVILTRNQKATFFVKETHLVTSLVEQPRPVKVPTRENKLLVFEDNTLSEIASKLEENYSIEFVMENASISNCTFTGDLSDMSLFDLLSVIGKSVGVEYEVMGTKILLNGQGCQKQIVN</sequence>
<keyword evidence="4" id="KW-1185">Reference proteome</keyword>
<dbReference type="Pfam" id="PF04773">
    <property type="entry name" value="FecR"/>
    <property type="match status" value="1"/>
</dbReference>
<feature type="domain" description="FecR protein" evidence="1">
    <location>
        <begin position="35"/>
        <end position="125"/>
    </location>
</feature>
<dbReference type="RefSeq" id="WP_317488787.1">
    <property type="nucleotide sequence ID" value="NZ_CP136051.1"/>
</dbReference>
<dbReference type="EMBL" id="CP136051">
    <property type="protein sequence ID" value="WOK06048.1"/>
    <property type="molecule type" value="Genomic_DNA"/>
</dbReference>
<proteinExistence type="predicted"/>